<dbReference type="Pfam" id="PF00582">
    <property type="entry name" value="Usp"/>
    <property type="match status" value="1"/>
</dbReference>
<dbReference type="Gene3D" id="3.40.50.620">
    <property type="entry name" value="HUPs"/>
    <property type="match status" value="1"/>
</dbReference>
<dbReference type="Proteomes" id="UP000198844">
    <property type="component" value="Unassembled WGS sequence"/>
</dbReference>
<protein>
    <submittedName>
        <fullName evidence="2">Nucleotide-binding universal stress protein, UspA family</fullName>
    </submittedName>
</protein>
<name>A0A1I7EJA0_9BURK</name>
<dbReference type="CDD" id="cd00293">
    <property type="entry name" value="USP-like"/>
    <property type="match status" value="1"/>
</dbReference>
<evidence type="ECO:0000313" key="3">
    <source>
        <dbReference type="Proteomes" id="UP000198844"/>
    </source>
</evidence>
<proteinExistence type="predicted"/>
<accession>A0A1I7EJA0</accession>
<dbReference type="InterPro" id="IPR006016">
    <property type="entry name" value="UspA"/>
</dbReference>
<feature type="domain" description="UspA" evidence="1">
    <location>
        <begin position="15"/>
        <end position="130"/>
    </location>
</feature>
<evidence type="ECO:0000259" key="1">
    <source>
        <dbReference type="Pfam" id="PF00582"/>
    </source>
</evidence>
<dbReference type="InterPro" id="IPR014729">
    <property type="entry name" value="Rossmann-like_a/b/a_fold"/>
</dbReference>
<sequence>MTEPAKGSTRLADGVRLGQEVRAQMHVLSVVDNPAWMQGADTTSAVSADLVCDSAKSVLEEGLQKLTARGINAAGHFAICDPLDQIPFFARDLYVDLIVVRHHRTSRLARWWGGRTDGLLLDRVSCSMLVTYGRKRVQAQQQAELQASAQWRHRLSIRNLCRHQVA</sequence>
<gene>
    <name evidence="2" type="ORF">SAMN05192563_102459</name>
</gene>
<dbReference type="RefSeq" id="WP_244179490.1">
    <property type="nucleotide sequence ID" value="NZ_FPBH01000024.1"/>
</dbReference>
<evidence type="ECO:0000313" key="2">
    <source>
        <dbReference type="EMBL" id="SFU23989.1"/>
    </source>
</evidence>
<dbReference type="AlphaFoldDB" id="A0A1I7EJA0"/>
<organism evidence="2 3">
    <name type="scientific">Paraburkholderia aspalathi</name>
    <dbReference type="NCBI Taxonomy" id="1324617"/>
    <lineage>
        <taxon>Bacteria</taxon>
        <taxon>Pseudomonadati</taxon>
        <taxon>Pseudomonadota</taxon>
        <taxon>Betaproteobacteria</taxon>
        <taxon>Burkholderiales</taxon>
        <taxon>Burkholderiaceae</taxon>
        <taxon>Paraburkholderia</taxon>
    </lineage>
</organism>
<reference evidence="2 3" key="1">
    <citation type="submission" date="2016-10" db="EMBL/GenBank/DDBJ databases">
        <authorList>
            <person name="de Groot N.N."/>
        </authorList>
    </citation>
    <scope>NUCLEOTIDE SEQUENCE [LARGE SCALE GENOMIC DNA]</scope>
    <source>
        <strain evidence="2 3">LMG 27731</strain>
    </source>
</reference>
<dbReference type="SUPFAM" id="SSF52402">
    <property type="entry name" value="Adenine nucleotide alpha hydrolases-like"/>
    <property type="match status" value="1"/>
</dbReference>
<dbReference type="EMBL" id="FPBH01000024">
    <property type="protein sequence ID" value="SFU23989.1"/>
    <property type="molecule type" value="Genomic_DNA"/>
</dbReference>